<dbReference type="GO" id="GO:0008236">
    <property type="term" value="F:serine-type peptidase activity"/>
    <property type="evidence" value="ECO:0007669"/>
    <property type="project" value="UniProtKB-KW"/>
</dbReference>
<dbReference type="Gene3D" id="3.30.750.44">
    <property type="match status" value="1"/>
</dbReference>
<evidence type="ECO:0000256" key="2">
    <source>
        <dbReference type="ARBA" id="ARBA00022670"/>
    </source>
</evidence>
<accession>A0A0F9YEC9</accession>
<dbReference type="SMART" id="SM00245">
    <property type="entry name" value="TSPc"/>
    <property type="match status" value="1"/>
</dbReference>
<evidence type="ECO:0000259" key="5">
    <source>
        <dbReference type="PROSITE" id="PS50106"/>
    </source>
</evidence>
<dbReference type="EMBL" id="LAZR01000029">
    <property type="protein sequence ID" value="KKO02789.1"/>
    <property type="molecule type" value="Genomic_DNA"/>
</dbReference>
<evidence type="ECO:0000256" key="1">
    <source>
        <dbReference type="ARBA" id="ARBA00009179"/>
    </source>
</evidence>
<dbReference type="SMART" id="SM00228">
    <property type="entry name" value="PDZ"/>
    <property type="match status" value="1"/>
</dbReference>
<dbReference type="InterPro" id="IPR005151">
    <property type="entry name" value="Tail-specific_protease"/>
</dbReference>
<evidence type="ECO:0000256" key="3">
    <source>
        <dbReference type="ARBA" id="ARBA00022801"/>
    </source>
</evidence>
<reference evidence="6" key="1">
    <citation type="journal article" date="2015" name="Nature">
        <title>Complex archaea that bridge the gap between prokaryotes and eukaryotes.</title>
        <authorList>
            <person name="Spang A."/>
            <person name="Saw J.H."/>
            <person name="Jorgensen S.L."/>
            <person name="Zaremba-Niedzwiedzka K."/>
            <person name="Martijn J."/>
            <person name="Lind A.E."/>
            <person name="van Eijk R."/>
            <person name="Schleper C."/>
            <person name="Guy L."/>
            <person name="Ettema T.J."/>
        </authorList>
    </citation>
    <scope>NUCLEOTIDE SEQUENCE</scope>
</reference>
<dbReference type="InterPro" id="IPR036034">
    <property type="entry name" value="PDZ_sf"/>
</dbReference>
<organism evidence="6">
    <name type="scientific">marine sediment metagenome</name>
    <dbReference type="NCBI Taxonomy" id="412755"/>
    <lineage>
        <taxon>unclassified sequences</taxon>
        <taxon>metagenomes</taxon>
        <taxon>ecological metagenomes</taxon>
    </lineage>
</organism>
<dbReference type="CDD" id="cd06782">
    <property type="entry name" value="cpPDZ_CPP-like"/>
    <property type="match status" value="1"/>
</dbReference>
<dbReference type="GO" id="GO:0004175">
    <property type="term" value="F:endopeptidase activity"/>
    <property type="evidence" value="ECO:0007669"/>
    <property type="project" value="TreeGrafter"/>
</dbReference>
<dbReference type="GO" id="GO:0007165">
    <property type="term" value="P:signal transduction"/>
    <property type="evidence" value="ECO:0007669"/>
    <property type="project" value="TreeGrafter"/>
</dbReference>
<keyword evidence="2" id="KW-0645">Protease</keyword>
<dbReference type="Pfam" id="PF03572">
    <property type="entry name" value="Peptidase_S41"/>
    <property type="match status" value="1"/>
</dbReference>
<dbReference type="InterPro" id="IPR055210">
    <property type="entry name" value="CtpA/B_N"/>
</dbReference>
<dbReference type="Pfam" id="PF17820">
    <property type="entry name" value="PDZ_6"/>
    <property type="match status" value="1"/>
</dbReference>
<dbReference type="AlphaFoldDB" id="A0A0F9YEC9"/>
<evidence type="ECO:0000256" key="4">
    <source>
        <dbReference type="ARBA" id="ARBA00022825"/>
    </source>
</evidence>
<dbReference type="SUPFAM" id="SSF52096">
    <property type="entry name" value="ClpP/crotonase"/>
    <property type="match status" value="1"/>
</dbReference>
<dbReference type="CDD" id="cd07560">
    <property type="entry name" value="Peptidase_S41_CPP"/>
    <property type="match status" value="1"/>
</dbReference>
<dbReference type="InterPro" id="IPR041489">
    <property type="entry name" value="PDZ_6"/>
</dbReference>
<comment type="similarity">
    <text evidence="1">Belongs to the peptidase S41A family.</text>
</comment>
<dbReference type="Gene3D" id="3.90.226.10">
    <property type="entry name" value="2-enoyl-CoA Hydratase, Chain A, domain 1"/>
    <property type="match status" value="1"/>
</dbReference>
<dbReference type="InterPro" id="IPR029045">
    <property type="entry name" value="ClpP/crotonase-like_dom_sf"/>
</dbReference>
<dbReference type="FunFam" id="2.30.42.10:FF:000063">
    <property type="entry name" value="Peptidase, S41 family"/>
    <property type="match status" value="1"/>
</dbReference>
<keyword evidence="3" id="KW-0378">Hydrolase</keyword>
<evidence type="ECO:0000313" key="6">
    <source>
        <dbReference type="EMBL" id="KKO02789.1"/>
    </source>
</evidence>
<dbReference type="PANTHER" id="PTHR32060:SF30">
    <property type="entry name" value="CARBOXY-TERMINAL PROCESSING PROTEASE CTPA"/>
    <property type="match status" value="1"/>
</dbReference>
<gene>
    <name evidence="6" type="ORF">LCGC14_0102380</name>
</gene>
<protein>
    <recommendedName>
        <fullName evidence="5">PDZ domain-containing protein</fullName>
    </recommendedName>
</protein>
<dbReference type="Pfam" id="PF22694">
    <property type="entry name" value="CtpB_N-like"/>
    <property type="match status" value="1"/>
</dbReference>
<name>A0A0F9YEC9_9ZZZZ</name>
<dbReference type="InterPro" id="IPR004447">
    <property type="entry name" value="Peptidase_S41A"/>
</dbReference>
<dbReference type="SUPFAM" id="SSF50156">
    <property type="entry name" value="PDZ domain-like"/>
    <property type="match status" value="1"/>
</dbReference>
<sequence>MQKRIFFGFLILASLTSFSFGILVGRTTVEPKIIFGVINPEEGKSQEVDFSLFWRVWASIQEKFVDEEKFDYQVMLYGAISGMVNALDDPYTVFFNPEEAKKFKEDVSGKFEGVGMEVGIRKNELTVIAPLEGTPAQKAGLRAGDKIIKIGDTITGELTIDEAVSFIRGPKGTEVTLTIFREDWGIPREITLIREVIEIPSLKWELLASPGEAGGKEPDIAYIKLYHFHEKAGVDFKKAAFDILESPAKKIILDLRNNPGGYLEISQDIAGWFLERGQVVVIEDFGEGKEKKDYKAGGNELFLEYPMVILINQGSASASEILAAALRDNRGIKIIGETSFGKGSVQELEDLPEGSSLKVTIAKWLTPKGDILTDVGLEPDIKIDMTEKDYEEEKDPQLEKAIEIIEQL</sequence>
<dbReference type="GO" id="GO:0006508">
    <property type="term" value="P:proteolysis"/>
    <property type="evidence" value="ECO:0007669"/>
    <property type="project" value="UniProtKB-KW"/>
</dbReference>
<comment type="caution">
    <text evidence="6">The sequence shown here is derived from an EMBL/GenBank/DDBJ whole genome shotgun (WGS) entry which is preliminary data.</text>
</comment>
<dbReference type="NCBIfam" id="TIGR00225">
    <property type="entry name" value="prc"/>
    <property type="match status" value="1"/>
</dbReference>
<dbReference type="InterPro" id="IPR001478">
    <property type="entry name" value="PDZ"/>
</dbReference>
<keyword evidence="4" id="KW-0720">Serine protease</keyword>
<proteinExistence type="inferred from homology"/>
<feature type="domain" description="PDZ" evidence="5">
    <location>
        <begin position="100"/>
        <end position="168"/>
    </location>
</feature>
<dbReference type="PANTHER" id="PTHR32060">
    <property type="entry name" value="TAIL-SPECIFIC PROTEASE"/>
    <property type="match status" value="1"/>
</dbReference>
<dbReference type="GO" id="GO:0030288">
    <property type="term" value="C:outer membrane-bounded periplasmic space"/>
    <property type="evidence" value="ECO:0007669"/>
    <property type="project" value="TreeGrafter"/>
</dbReference>
<dbReference type="Gene3D" id="2.30.42.10">
    <property type="match status" value="1"/>
</dbReference>
<dbReference type="PROSITE" id="PS50106">
    <property type="entry name" value="PDZ"/>
    <property type="match status" value="1"/>
</dbReference>